<feature type="region of interest" description="Disordered" evidence="1">
    <location>
        <begin position="1"/>
        <end position="20"/>
    </location>
</feature>
<gene>
    <name evidence="3" type="ORF">Tco_1067185</name>
</gene>
<accession>A0ABQ5HCE8</accession>
<evidence type="ECO:0000259" key="2">
    <source>
        <dbReference type="Pfam" id="PF02721"/>
    </source>
</evidence>
<feature type="domain" description="Replication protein A 70 kDa DNA-binding subunit B/D first OB fold" evidence="2">
    <location>
        <begin position="33"/>
        <end position="118"/>
    </location>
</feature>
<evidence type="ECO:0000256" key="1">
    <source>
        <dbReference type="SAM" id="MobiDB-lite"/>
    </source>
</evidence>
<dbReference type="EMBL" id="BQNB010019454">
    <property type="protein sequence ID" value="GJT85468.1"/>
    <property type="molecule type" value="Genomic_DNA"/>
</dbReference>
<organism evidence="3 4">
    <name type="scientific">Tanacetum coccineum</name>
    <dbReference type="NCBI Taxonomy" id="301880"/>
    <lineage>
        <taxon>Eukaryota</taxon>
        <taxon>Viridiplantae</taxon>
        <taxon>Streptophyta</taxon>
        <taxon>Embryophyta</taxon>
        <taxon>Tracheophyta</taxon>
        <taxon>Spermatophyta</taxon>
        <taxon>Magnoliopsida</taxon>
        <taxon>eudicotyledons</taxon>
        <taxon>Gunneridae</taxon>
        <taxon>Pentapetalae</taxon>
        <taxon>asterids</taxon>
        <taxon>campanulids</taxon>
        <taxon>Asterales</taxon>
        <taxon>Asteraceae</taxon>
        <taxon>Asteroideae</taxon>
        <taxon>Anthemideae</taxon>
        <taxon>Anthemidinae</taxon>
        <taxon>Tanacetum</taxon>
    </lineage>
</organism>
<reference evidence="3" key="2">
    <citation type="submission" date="2022-01" db="EMBL/GenBank/DDBJ databases">
        <authorList>
            <person name="Yamashiro T."/>
            <person name="Shiraishi A."/>
            <person name="Satake H."/>
            <person name="Nakayama K."/>
        </authorList>
    </citation>
    <scope>NUCLEOTIDE SEQUENCE</scope>
</reference>
<dbReference type="PANTHER" id="PTHR47165">
    <property type="entry name" value="OS03G0429900 PROTEIN"/>
    <property type="match status" value="1"/>
</dbReference>
<protein>
    <submittedName>
        <fullName evidence="3">Zinc finger, CCHC-type containing protein</fullName>
    </submittedName>
</protein>
<proteinExistence type="predicted"/>
<dbReference type="Gene3D" id="2.40.50.140">
    <property type="entry name" value="Nucleic acid-binding proteins"/>
    <property type="match status" value="1"/>
</dbReference>
<dbReference type="Pfam" id="PF02721">
    <property type="entry name" value="DUF223"/>
    <property type="match status" value="1"/>
</dbReference>
<keyword evidence="4" id="KW-1185">Reference proteome</keyword>
<reference evidence="3" key="1">
    <citation type="journal article" date="2022" name="Int. J. Mol. Sci.">
        <title>Draft Genome of Tanacetum Coccineum: Genomic Comparison of Closely Related Tanacetum-Family Plants.</title>
        <authorList>
            <person name="Yamashiro T."/>
            <person name="Shiraishi A."/>
            <person name="Nakayama K."/>
            <person name="Satake H."/>
        </authorList>
    </citation>
    <scope>NUCLEOTIDE SEQUENCE</scope>
</reference>
<dbReference type="PANTHER" id="PTHR47165:SF4">
    <property type="entry name" value="OS03G0429900 PROTEIN"/>
    <property type="match status" value="1"/>
</dbReference>
<dbReference type="InterPro" id="IPR012340">
    <property type="entry name" value="NA-bd_OB-fold"/>
</dbReference>
<sequence>MAANDQNALPEGNLPPAVKTARPPSELYLDELTQGLTGTINVMICRTWDVHTVTGRYVSTDFVMSDAKGNAIHGFAKANVAHNFLKLKEGFVYSIKNFVVQANREEYRIFRDDPYMIELDGAASVRRLSVKGGGFVRYPF</sequence>
<dbReference type="InterPro" id="IPR003871">
    <property type="entry name" value="RFA1B/D_OB_1st"/>
</dbReference>
<comment type="caution">
    <text evidence="3">The sequence shown here is derived from an EMBL/GenBank/DDBJ whole genome shotgun (WGS) entry which is preliminary data.</text>
</comment>
<name>A0ABQ5HCE8_9ASTR</name>
<dbReference type="Proteomes" id="UP001151760">
    <property type="component" value="Unassembled WGS sequence"/>
</dbReference>
<dbReference type="SUPFAM" id="SSF50249">
    <property type="entry name" value="Nucleic acid-binding proteins"/>
    <property type="match status" value="1"/>
</dbReference>
<evidence type="ECO:0000313" key="3">
    <source>
        <dbReference type="EMBL" id="GJT85468.1"/>
    </source>
</evidence>
<evidence type="ECO:0000313" key="4">
    <source>
        <dbReference type="Proteomes" id="UP001151760"/>
    </source>
</evidence>